<gene>
    <name evidence="5" type="ORF">ACFSW4_10200</name>
</gene>
<evidence type="ECO:0000256" key="2">
    <source>
        <dbReference type="ARBA" id="ARBA00022481"/>
    </source>
</evidence>
<accession>A0ABW5QC39</accession>
<dbReference type="SUPFAM" id="SSF54523">
    <property type="entry name" value="Pili subunits"/>
    <property type="match status" value="1"/>
</dbReference>
<name>A0ABW5QC39_9BACI</name>
<dbReference type="NCBIfam" id="TIGR02532">
    <property type="entry name" value="IV_pilin_GFxxxE"/>
    <property type="match status" value="1"/>
</dbReference>
<dbReference type="PRINTS" id="PR00813">
    <property type="entry name" value="BCTERIALGSPG"/>
</dbReference>
<proteinExistence type="predicted"/>
<protein>
    <submittedName>
        <fullName evidence="5">Prepilin-type N-terminal cleavage/methylation domain-containing protein</fullName>
    </submittedName>
</protein>
<dbReference type="InterPro" id="IPR000983">
    <property type="entry name" value="Bac_GSPG_pilin"/>
</dbReference>
<keyword evidence="4" id="KW-0472">Membrane</keyword>
<keyword evidence="6" id="KW-1185">Reference proteome</keyword>
<comment type="caution">
    <text evidence="5">The sequence shown here is derived from an EMBL/GenBank/DDBJ whole genome shotgun (WGS) entry which is preliminary data.</text>
</comment>
<evidence type="ECO:0000256" key="3">
    <source>
        <dbReference type="ARBA" id="ARBA00023287"/>
    </source>
</evidence>
<evidence type="ECO:0000256" key="4">
    <source>
        <dbReference type="SAM" id="Phobius"/>
    </source>
</evidence>
<dbReference type="InterPro" id="IPR012902">
    <property type="entry name" value="N_methyl_site"/>
</dbReference>
<sequence>MLKTTRNLLRKEKGVTLVELLAVIIILGIIALIAVPAIAGVIDESKYNSLKASAINAIEAAELYRVTNDDLPEGISELEGYYDSKGVTWSTGPTFTEGSNGTILLSGTVTVDSKEIKLTNASVSDIDTADISDDDSTID</sequence>
<keyword evidence="4" id="KW-0812">Transmembrane</keyword>
<keyword evidence="2" id="KW-0488">Methylation</keyword>
<keyword evidence="3" id="KW-0178">Competence</keyword>
<dbReference type="EMBL" id="JBHUMZ010000022">
    <property type="protein sequence ID" value="MFD2639237.1"/>
    <property type="molecule type" value="Genomic_DNA"/>
</dbReference>
<dbReference type="PROSITE" id="PS00409">
    <property type="entry name" value="PROKAR_NTER_METHYL"/>
    <property type="match status" value="1"/>
</dbReference>
<dbReference type="RefSeq" id="WP_054754398.1">
    <property type="nucleotide sequence ID" value="NZ_JBHUMZ010000022.1"/>
</dbReference>
<dbReference type="Gene3D" id="3.30.700.10">
    <property type="entry name" value="Glycoprotein, Type 4 Pilin"/>
    <property type="match status" value="1"/>
</dbReference>
<keyword evidence="4" id="KW-1133">Transmembrane helix</keyword>
<evidence type="ECO:0000313" key="6">
    <source>
        <dbReference type="Proteomes" id="UP001597452"/>
    </source>
</evidence>
<feature type="transmembrane region" description="Helical" evidence="4">
    <location>
        <begin position="20"/>
        <end position="42"/>
    </location>
</feature>
<organism evidence="5 6">
    <name type="scientific">Piscibacillus salipiscarius</name>
    <dbReference type="NCBI Taxonomy" id="299480"/>
    <lineage>
        <taxon>Bacteria</taxon>
        <taxon>Bacillati</taxon>
        <taxon>Bacillota</taxon>
        <taxon>Bacilli</taxon>
        <taxon>Bacillales</taxon>
        <taxon>Bacillaceae</taxon>
        <taxon>Piscibacillus</taxon>
    </lineage>
</organism>
<dbReference type="Proteomes" id="UP001597452">
    <property type="component" value="Unassembled WGS sequence"/>
</dbReference>
<dbReference type="Pfam" id="PF07963">
    <property type="entry name" value="N_methyl"/>
    <property type="match status" value="1"/>
</dbReference>
<reference evidence="6" key="1">
    <citation type="journal article" date="2019" name="Int. J. Syst. Evol. Microbiol.">
        <title>The Global Catalogue of Microorganisms (GCM) 10K type strain sequencing project: providing services to taxonomists for standard genome sequencing and annotation.</title>
        <authorList>
            <consortium name="The Broad Institute Genomics Platform"/>
            <consortium name="The Broad Institute Genome Sequencing Center for Infectious Disease"/>
            <person name="Wu L."/>
            <person name="Ma J."/>
        </authorList>
    </citation>
    <scope>NUCLEOTIDE SEQUENCE [LARGE SCALE GENOMIC DNA]</scope>
    <source>
        <strain evidence="6">TISTR 1571</strain>
    </source>
</reference>
<dbReference type="InterPro" id="IPR045584">
    <property type="entry name" value="Pilin-like"/>
</dbReference>
<evidence type="ECO:0000313" key="5">
    <source>
        <dbReference type="EMBL" id="MFD2639237.1"/>
    </source>
</evidence>
<comment type="subcellular location">
    <subcellularLocation>
        <location evidence="1">Cell surface</location>
    </subcellularLocation>
</comment>
<evidence type="ECO:0000256" key="1">
    <source>
        <dbReference type="ARBA" id="ARBA00004241"/>
    </source>
</evidence>